<evidence type="ECO:0000313" key="3">
    <source>
        <dbReference type="EMBL" id="PRY73670.1"/>
    </source>
</evidence>
<evidence type="ECO:0000256" key="1">
    <source>
        <dbReference type="ARBA" id="ARBA00008270"/>
    </source>
</evidence>
<name>A0A2T0VSV5_9GAMM</name>
<sequence length="289" mass="30988">MTEYFLLDVFTDRAFAGNPLAVFPHAEGLESGTMQAIANELNLSETVFVGQSTGQNRYPIRIFTPTAELPFAGHPTIGTAHLLVELGMAEPDHPLVLEASVGPLVVEFEHELARFPTPAPFSLLPSSLNRIAAAELLGLQEHRIIGDPVLASCGLPYHLVELASLEALKRARPSPGTWAHWVSPSGQEQVYLYVAGDTVGEVQCLRTRMLCTEGGVREDPATGSAAAALAGHLAQNRGVGRWRWQIKQGIEMGRPSRILAEAERAEGDLTIRIAGEAVIVGTGALHLPG</sequence>
<dbReference type="InterPro" id="IPR003719">
    <property type="entry name" value="Phenazine_PhzF-like"/>
</dbReference>
<keyword evidence="4" id="KW-1185">Reference proteome</keyword>
<reference evidence="3 4" key="1">
    <citation type="submission" date="2018-03" db="EMBL/GenBank/DDBJ databases">
        <title>Comparative analysis of microorganisms from saline springs in Andes Mountain Range, Colombia.</title>
        <authorList>
            <person name="Rubin E."/>
        </authorList>
    </citation>
    <scope>NUCLEOTIDE SEQUENCE [LARGE SCALE GENOMIC DNA]</scope>
    <source>
        <strain evidence="3 4">USBA 854</strain>
    </source>
</reference>
<comment type="similarity">
    <text evidence="1">Belongs to the PhzF family.</text>
</comment>
<protein>
    <submittedName>
        <fullName evidence="3">Trans-2,3-dihydro-3-hydroxyanthranilate isomerase</fullName>
    </submittedName>
</protein>
<evidence type="ECO:0000256" key="2">
    <source>
        <dbReference type="PIRSR" id="PIRSR016184-1"/>
    </source>
</evidence>
<accession>A0A2T0VSV5</accession>
<dbReference type="RefSeq" id="WP_106229287.1">
    <property type="nucleotide sequence ID" value="NZ_PVTM01000001.1"/>
</dbReference>
<proteinExistence type="inferred from homology"/>
<gene>
    <name evidence="3" type="ORF">BCL64_101341</name>
</gene>
<keyword evidence="3" id="KW-0413">Isomerase</keyword>
<dbReference type="EMBL" id="PVTM01000001">
    <property type="protein sequence ID" value="PRY73670.1"/>
    <property type="molecule type" value="Genomic_DNA"/>
</dbReference>
<dbReference type="Proteomes" id="UP000239896">
    <property type="component" value="Unassembled WGS sequence"/>
</dbReference>
<evidence type="ECO:0000313" key="4">
    <source>
        <dbReference type="Proteomes" id="UP000239896"/>
    </source>
</evidence>
<dbReference type="GO" id="GO:0016853">
    <property type="term" value="F:isomerase activity"/>
    <property type="evidence" value="ECO:0007669"/>
    <property type="project" value="UniProtKB-KW"/>
</dbReference>
<dbReference type="PANTHER" id="PTHR13774">
    <property type="entry name" value="PHENAZINE BIOSYNTHESIS PROTEIN"/>
    <property type="match status" value="1"/>
</dbReference>
<dbReference type="Gene3D" id="3.10.310.10">
    <property type="entry name" value="Diaminopimelate Epimerase, Chain A, domain 1"/>
    <property type="match status" value="2"/>
</dbReference>
<dbReference type="SUPFAM" id="SSF54506">
    <property type="entry name" value="Diaminopimelate epimerase-like"/>
    <property type="match status" value="1"/>
</dbReference>
<feature type="active site" evidence="2">
    <location>
        <position position="45"/>
    </location>
</feature>
<dbReference type="AlphaFoldDB" id="A0A2T0VSV5"/>
<dbReference type="NCBIfam" id="TIGR00654">
    <property type="entry name" value="PhzF_family"/>
    <property type="match status" value="1"/>
</dbReference>
<dbReference type="Pfam" id="PF02567">
    <property type="entry name" value="PhzC-PhzF"/>
    <property type="match status" value="1"/>
</dbReference>
<dbReference type="GO" id="GO:0005737">
    <property type="term" value="C:cytoplasm"/>
    <property type="evidence" value="ECO:0007669"/>
    <property type="project" value="TreeGrafter"/>
</dbReference>
<comment type="caution">
    <text evidence="3">The sequence shown here is derived from an EMBL/GenBank/DDBJ whole genome shotgun (WGS) entry which is preliminary data.</text>
</comment>
<dbReference type="PANTHER" id="PTHR13774:SF32">
    <property type="entry name" value="ANTISENSE-ENHANCING SEQUENCE 1"/>
    <property type="match status" value="1"/>
</dbReference>
<organism evidence="3 4">
    <name type="scientific">Halomonas ventosae</name>
    <dbReference type="NCBI Taxonomy" id="229007"/>
    <lineage>
        <taxon>Bacteria</taxon>
        <taxon>Pseudomonadati</taxon>
        <taxon>Pseudomonadota</taxon>
        <taxon>Gammaproteobacteria</taxon>
        <taxon>Oceanospirillales</taxon>
        <taxon>Halomonadaceae</taxon>
        <taxon>Halomonas</taxon>
    </lineage>
</organism>
<dbReference type="PIRSF" id="PIRSF016184">
    <property type="entry name" value="PhzC_PhzF"/>
    <property type="match status" value="1"/>
</dbReference>